<comment type="subunit">
    <text evidence="7">The basal body constitutes a major portion of the flagellar organelle and consists of four rings (L,P,S, and M) mounted on a central rod.</text>
</comment>
<keyword evidence="10" id="KW-0282">Flagellum</keyword>
<comment type="subcellular location">
    <subcellularLocation>
        <location evidence="7">Cell outer membrane</location>
        <topology evidence="7">Lipid-anchor</topology>
    </subcellularLocation>
    <subcellularLocation>
        <location evidence="7">Bacterial flagellum basal body</location>
    </subcellularLocation>
</comment>
<dbReference type="Pfam" id="PF02107">
    <property type="entry name" value="FlgH"/>
    <property type="match status" value="1"/>
</dbReference>
<dbReference type="AlphaFoldDB" id="A0A7G5IK14"/>
<gene>
    <name evidence="7" type="primary">flgH</name>
    <name evidence="10" type="ORF">H3309_04250</name>
</gene>
<dbReference type="InterPro" id="IPR000527">
    <property type="entry name" value="Flag_Lring"/>
</dbReference>
<dbReference type="GO" id="GO:0071973">
    <property type="term" value="P:bacterial-type flagellum-dependent cell motility"/>
    <property type="evidence" value="ECO:0007669"/>
    <property type="project" value="InterPro"/>
</dbReference>
<dbReference type="GO" id="GO:0009279">
    <property type="term" value="C:cell outer membrane"/>
    <property type="evidence" value="ECO:0007669"/>
    <property type="project" value="UniProtKB-SubCell"/>
</dbReference>
<feature type="chain" id="PRO_5028918327" description="Flagellar L-ring protein" evidence="9">
    <location>
        <begin position="26"/>
        <end position="273"/>
    </location>
</feature>
<dbReference type="GO" id="GO:0009427">
    <property type="term" value="C:bacterial-type flagellum basal body, distal rod, L ring"/>
    <property type="evidence" value="ECO:0007669"/>
    <property type="project" value="InterPro"/>
</dbReference>
<dbReference type="PANTHER" id="PTHR34933:SF1">
    <property type="entry name" value="FLAGELLAR L-RING PROTEIN"/>
    <property type="match status" value="1"/>
</dbReference>
<comment type="similarity">
    <text evidence="2 7">Belongs to the FlgH family.</text>
</comment>
<keyword evidence="5 7" id="KW-0975">Bacterial flagellum</keyword>
<evidence type="ECO:0000256" key="3">
    <source>
        <dbReference type="ARBA" id="ARBA00022729"/>
    </source>
</evidence>
<proteinExistence type="inferred from homology"/>
<keyword evidence="4 7" id="KW-0472">Membrane</keyword>
<accession>A0A7G5IK14</accession>
<protein>
    <recommendedName>
        <fullName evidence="7">Flagellar L-ring protein</fullName>
    </recommendedName>
    <alternativeName>
        <fullName evidence="7">Basal body L-ring protein</fullName>
    </alternativeName>
</protein>
<keyword evidence="3 7" id="KW-0732">Signal</keyword>
<keyword evidence="10" id="KW-0969">Cilium</keyword>
<name>A0A7G5IK14_9SPHN</name>
<feature type="signal peptide" evidence="9">
    <location>
        <begin position="1"/>
        <end position="25"/>
    </location>
</feature>
<dbReference type="PRINTS" id="PR01008">
    <property type="entry name" value="FLGLRINGFLGH"/>
</dbReference>
<evidence type="ECO:0000313" key="10">
    <source>
        <dbReference type="EMBL" id="QMW23706.1"/>
    </source>
</evidence>
<dbReference type="Proteomes" id="UP000515292">
    <property type="component" value="Chromosome"/>
</dbReference>
<reference evidence="10 11" key="1">
    <citation type="submission" date="2020-07" db="EMBL/GenBank/DDBJ databases">
        <title>Complete genome sequence for Sandaracinobacter sp. M6.</title>
        <authorList>
            <person name="Tang Y."/>
            <person name="Liu Q."/>
            <person name="Guo Z."/>
            <person name="Lei P."/>
            <person name="Huang B."/>
        </authorList>
    </citation>
    <scope>NUCLEOTIDE SEQUENCE [LARGE SCALE GENOMIC DNA]</scope>
    <source>
        <strain evidence="10 11">M6</strain>
    </source>
</reference>
<evidence type="ECO:0000256" key="8">
    <source>
        <dbReference type="SAM" id="MobiDB-lite"/>
    </source>
</evidence>
<evidence type="ECO:0000313" key="11">
    <source>
        <dbReference type="Proteomes" id="UP000515292"/>
    </source>
</evidence>
<keyword evidence="11" id="KW-1185">Reference proteome</keyword>
<feature type="region of interest" description="Disordered" evidence="8">
    <location>
        <begin position="39"/>
        <end position="67"/>
    </location>
</feature>
<keyword evidence="7" id="KW-0449">Lipoprotein</keyword>
<evidence type="ECO:0000256" key="4">
    <source>
        <dbReference type="ARBA" id="ARBA00023136"/>
    </source>
</evidence>
<evidence type="ECO:0000256" key="5">
    <source>
        <dbReference type="ARBA" id="ARBA00023143"/>
    </source>
</evidence>
<keyword evidence="10" id="KW-0966">Cell projection</keyword>
<evidence type="ECO:0000256" key="7">
    <source>
        <dbReference type="HAMAP-Rule" id="MF_00415"/>
    </source>
</evidence>
<evidence type="ECO:0000256" key="2">
    <source>
        <dbReference type="ARBA" id="ARBA00006929"/>
    </source>
</evidence>
<dbReference type="GO" id="GO:0003774">
    <property type="term" value="F:cytoskeletal motor activity"/>
    <property type="evidence" value="ECO:0007669"/>
    <property type="project" value="InterPro"/>
</dbReference>
<dbReference type="EMBL" id="CP059851">
    <property type="protein sequence ID" value="QMW23706.1"/>
    <property type="molecule type" value="Genomic_DNA"/>
</dbReference>
<dbReference type="HAMAP" id="MF_00415">
    <property type="entry name" value="FlgH"/>
    <property type="match status" value="1"/>
</dbReference>
<dbReference type="KEGG" id="sand:H3309_04250"/>
<keyword evidence="6 7" id="KW-0998">Cell outer membrane</keyword>
<evidence type="ECO:0000256" key="6">
    <source>
        <dbReference type="ARBA" id="ARBA00023237"/>
    </source>
</evidence>
<evidence type="ECO:0000256" key="1">
    <source>
        <dbReference type="ARBA" id="ARBA00002591"/>
    </source>
</evidence>
<dbReference type="PROSITE" id="PS51257">
    <property type="entry name" value="PROKAR_LIPOPROTEIN"/>
    <property type="match status" value="1"/>
</dbReference>
<sequence>MYWKSNVLSRRFVAATGPLFGLALASCGTVERVQSIGRGPTFTAAPPPVAPPWQSSLAEPAASGRTAERPAVIQVPRGTSAAPLLVPGVNGSLFHPAQGSLFRDQRAFREGDILTVRVDISDSAQLRQGTQRQRDGSESGGVSNLFGLEGALRQLLGGRDPAKLVQAQTASGNSGQGQVARSEAIAMTIAAVVVAVLPNGNFQVRGRQQTRVNQELRDLVIEGIVRPQDIARDNSVRHSQIADARISYGGKGLIQDAQQPRWGQQLIDAISPF</sequence>
<dbReference type="PANTHER" id="PTHR34933">
    <property type="entry name" value="FLAGELLAR L-RING PROTEIN"/>
    <property type="match status" value="1"/>
</dbReference>
<comment type="function">
    <text evidence="1 7">Assembles around the rod to form the L-ring and probably protects the motor/basal body from shearing forces during rotation.</text>
</comment>
<evidence type="ECO:0000256" key="9">
    <source>
        <dbReference type="SAM" id="SignalP"/>
    </source>
</evidence>
<organism evidence="10 11">
    <name type="scientific">Sandaracinobacteroides saxicola</name>
    <dbReference type="NCBI Taxonomy" id="2759707"/>
    <lineage>
        <taxon>Bacteria</taxon>
        <taxon>Pseudomonadati</taxon>
        <taxon>Pseudomonadota</taxon>
        <taxon>Alphaproteobacteria</taxon>
        <taxon>Sphingomonadales</taxon>
        <taxon>Sphingosinicellaceae</taxon>
        <taxon>Sandaracinobacteroides</taxon>
    </lineage>
</organism>